<accession>A0A3P7SWE5</accession>
<evidence type="ECO:0000313" key="3">
    <source>
        <dbReference type="Proteomes" id="UP000280834"/>
    </source>
</evidence>
<gene>
    <name evidence="2" type="ORF">BTMF_LOCUS2511</name>
</gene>
<dbReference type="AlphaFoldDB" id="A0A3P7SWE5"/>
<keyword evidence="1" id="KW-0812">Transmembrane</keyword>
<feature type="transmembrane region" description="Helical" evidence="1">
    <location>
        <begin position="18"/>
        <end position="36"/>
    </location>
</feature>
<proteinExistence type="predicted"/>
<dbReference type="EMBL" id="UZAG01002078">
    <property type="protein sequence ID" value="VDO12726.1"/>
    <property type="molecule type" value="Genomic_DNA"/>
</dbReference>
<name>A0A3P7SWE5_9BILA</name>
<keyword evidence="1" id="KW-1133">Transmembrane helix</keyword>
<dbReference type="Proteomes" id="UP000280834">
    <property type="component" value="Unassembled WGS sequence"/>
</dbReference>
<sequence length="89" mass="10096">MKVIIDQHSRPASRLKTFILLVVGVVCVIQVRYSSFSFSLSFSLPLCLPFPSFFSLSFFTCANKLTLSHLKFPPCSACYISFHTFCQTF</sequence>
<protein>
    <submittedName>
        <fullName evidence="2">Uncharacterized protein</fullName>
    </submittedName>
</protein>
<reference evidence="2 3" key="1">
    <citation type="submission" date="2018-11" db="EMBL/GenBank/DDBJ databases">
        <authorList>
            <consortium name="Pathogen Informatics"/>
        </authorList>
    </citation>
    <scope>NUCLEOTIDE SEQUENCE [LARGE SCALE GENOMIC DNA]</scope>
</reference>
<keyword evidence="3" id="KW-1185">Reference proteome</keyword>
<organism evidence="2 3">
    <name type="scientific">Brugia timori</name>
    <dbReference type="NCBI Taxonomy" id="42155"/>
    <lineage>
        <taxon>Eukaryota</taxon>
        <taxon>Metazoa</taxon>
        <taxon>Ecdysozoa</taxon>
        <taxon>Nematoda</taxon>
        <taxon>Chromadorea</taxon>
        <taxon>Rhabditida</taxon>
        <taxon>Spirurina</taxon>
        <taxon>Spiruromorpha</taxon>
        <taxon>Filarioidea</taxon>
        <taxon>Onchocercidae</taxon>
        <taxon>Brugia</taxon>
    </lineage>
</organism>
<evidence type="ECO:0000256" key="1">
    <source>
        <dbReference type="SAM" id="Phobius"/>
    </source>
</evidence>
<feature type="transmembrane region" description="Helical" evidence="1">
    <location>
        <begin position="42"/>
        <end position="62"/>
    </location>
</feature>
<evidence type="ECO:0000313" key="2">
    <source>
        <dbReference type="EMBL" id="VDO12726.1"/>
    </source>
</evidence>
<keyword evidence="1" id="KW-0472">Membrane</keyword>